<reference evidence="2 3" key="1">
    <citation type="journal article" date="2014" name="Int. J. Syst. Evol. Microbiol.">
        <title>Complete genome sequence of Corynebacterium casei LMG S-19264T (=DSM 44701T), isolated from a smear-ripened cheese.</title>
        <authorList>
            <consortium name="US DOE Joint Genome Institute (JGI-PGF)"/>
            <person name="Walter F."/>
            <person name="Albersmeier A."/>
            <person name="Kalinowski J."/>
            <person name="Ruckert C."/>
        </authorList>
    </citation>
    <scope>NUCLEOTIDE SEQUENCE [LARGE SCALE GENOMIC DNA]</scope>
    <source>
        <strain evidence="2 3">CGMCC 1.12976</strain>
    </source>
</reference>
<feature type="region of interest" description="Disordered" evidence="1">
    <location>
        <begin position="28"/>
        <end position="79"/>
    </location>
</feature>
<comment type="caution">
    <text evidence="2">The sequence shown here is derived from an EMBL/GenBank/DDBJ whole genome shotgun (WGS) entry which is preliminary data.</text>
</comment>
<dbReference type="Proteomes" id="UP000598775">
    <property type="component" value="Unassembled WGS sequence"/>
</dbReference>
<name>A0A917EXV1_9MICO</name>
<evidence type="ECO:0000313" key="3">
    <source>
        <dbReference type="Proteomes" id="UP000598775"/>
    </source>
</evidence>
<dbReference type="EMBL" id="BMGP01000002">
    <property type="protein sequence ID" value="GGF20488.1"/>
    <property type="molecule type" value="Genomic_DNA"/>
</dbReference>
<gene>
    <name evidence="2" type="ORF">GCM10011399_12620</name>
</gene>
<proteinExistence type="predicted"/>
<keyword evidence="3" id="KW-1185">Reference proteome</keyword>
<dbReference type="AlphaFoldDB" id="A0A917EXV1"/>
<evidence type="ECO:0000313" key="2">
    <source>
        <dbReference type="EMBL" id="GGF20488.1"/>
    </source>
</evidence>
<protein>
    <submittedName>
        <fullName evidence="2">Uncharacterized protein</fullName>
    </submittedName>
</protein>
<evidence type="ECO:0000256" key="1">
    <source>
        <dbReference type="SAM" id="MobiDB-lite"/>
    </source>
</evidence>
<organism evidence="2 3">
    <name type="scientific">Subtercola lobariae</name>
    <dbReference type="NCBI Taxonomy" id="1588641"/>
    <lineage>
        <taxon>Bacteria</taxon>
        <taxon>Bacillati</taxon>
        <taxon>Actinomycetota</taxon>
        <taxon>Actinomycetes</taxon>
        <taxon>Micrococcales</taxon>
        <taxon>Microbacteriaceae</taxon>
        <taxon>Subtercola</taxon>
    </lineage>
</organism>
<sequence>MSIEPGAPTTSISGNWVSKVITFAVCGSSPNRNTPHGPTVDKKRHSRTVQNEMARRRMARPPASSARPHAHAGETVAAL</sequence>
<accession>A0A917EXV1</accession>